<accession>A0A803M3E4</accession>
<name>A0A803M3E4_CHEQI</name>
<proteinExistence type="predicted"/>
<dbReference type="KEGG" id="cqi:110731730"/>
<reference evidence="2" key="1">
    <citation type="journal article" date="2017" name="Nature">
        <title>The genome of Chenopodium quinoa.</title>
        <authorList>
            <person name="Jarvis D.E."/>
            <person name="Ho Y.S."/>
            <person name="Lightfoot D.J."/>
            <person name="Schmoeckel S.M."/>
            <person name="Li B."/>
            <person name="Borm T.J.A."/>
            <person name="Ohyanagi H."/>
            <person name="Mineta K."/>
            <person name="Michell C.T."/>
            <person name="Saber N."/>
            <person name="Kharbatia N.M."/>
            <person name="Rupper R.R."/>
            <person name="Sharp A.R."/>
            <person name="Dally N."/>
            <person name="Boughton B.A."/>
            <person name="Woo Y.H."/>
            <person name="Gao G."/>
            <person name="Schijlen E.G.W.M."/>
            <person name="Guo X."/>
            <person name="Momin A.A."/>
            <person name="Negrao S."/>
            <person name="Al-Babili S."/>
            <person name="Gehring C."/>
            <person name="Roessner U."/>
            <person name="Jung C."/>
            <person name="Murphy K."/>
            <person name="Arold S.T."/>
            <person name="Gojobori T."/>
            <person name="van der Linden C.G."/>
            <person name="van Loo E.N."/>
            <person name="Jellen E.N."/>
            <person name="Maughan P.J."/>
            <person name="Tester M."/>
        </authorList>
    </citation>
    <scope>NUCLEOTIDE SEQUENCE [LARGE SCALE GENOMIC DNA]</scope>
    <source>
        <strain evidence="2">cv. PI 614886</strain>
    </source>
</reference>
<keyword evidence="3" id="KW-1185">Reference proteome</keyword>
<dbReference type="RefSeq" id="XP_021767315.1">
    <property type="nucleotide sequence ID" value="XM_021911623.1"/>
</dbReference>
<dbReference type="Gramene" id="AUR62022743-RA">
    <property type="protein sequence ID" value="AUR62022743-RA:cds"/>
    <property type="gene ID" value="AUR62022743"/>
</dbReference>
<dbReference type="Proteomes" id="UP000596660">
    <property type="component" value="Unplaced"/>
</dbReference>
<evidence type="ECO:0000313" key="3">
    <source>
        <dbReference type="Proteomes" id="UP000596660"/>
    </source>
</evidence>
<gene>
    <name evidence="2" type="primary">LOC110731730</name>
</gene>
<dbReference type="PANTHER" id="PTHR31896:SF12">
    <property type="entry name" value="HXXXD-TYPE ACYL-TRANSFERASE FAMILY PROTEIN"/>
    <property type="match status" value="1"/>
</dbReference>
<dbReference type="InterPro" id="IPR023213">
    <property type="entry name" value="CAT-like_dom_sf"/>
</dbReference>
<dbReference type="PANTHER" id="PTHR31896">
    <property type="entry name" value="FAMILY REGULATORY PROTEIN, PUTATIVE (AFU_ORTHOLOGUE AFUA_3G14730)-RELATED"/>
    <property type="match status" value="1"/>
</dbReference>
<dbReference type="OrthoDB" id="1862401at2759"/>
<dbReference type="Pfam" id="PF02458">
    <property type="entry name" value="Transferase"/>
    <property type="match status" value="1"/>
</dbReference>
<dbReference type="Gene3D" id="3.30.559.10">
    <property type="entry name" value="Chloramphenicol acetyltransferase-like domain"/>
    <property type="match status" value="2"/>
</dbReference>
<dbReference type="GO" id="GO:0016740">
    <property type="term" value="F:transferase activity"/>
    <property type="evidence" value="ECO:0007669"/>
    <property type="project" value="UniProtKB-KW"/>
</dbReference>
<dbReference type="GeneID" id="110731730"/>
<dbReference type="RefSeq" id="XP_021767313.1">
    <property type="nucleotide sequence ID" value="XM_021911621.1"/>
</dbReference>
<evidence type="ECO:0000313" key="2">
    <source>
        <dbReference type="EnsemblPlants" id="AUR62022743-RA:cds"/>
    </source>
</evidence>
<dbReference type="AlphaFoldDB" id="A0A803M3E4"/>
<evidence type="ECO:0008006" key="4">
    <source>
        <dbReference type="Google" id="ProtNLM"/>
    </source>
</evidence>
<dbReference type="OMA" id="EVMFRAS"/>
<sequence length="452" mass="50524">MSNSPIVEHVSECFIKPKLDDNDSKQPHYLSPGDLAMLSAHYIQKGLLFMKPSATDQKFSIADFQEKIRDSLSRTLAHFYLLTGQLSTQVDEDQHTSLIFIDCNKGPGARFIHATLDMTVQDILSPIDVPAIVKSFFDHHKAVNYDGHTRPLLSVQVTELVDGIFIGCSTNHAVADGTAYWNFWNIWLEIHMQQSPISMSKLPIHERWFPEGYGPRVTLPFIHTDEFISRYEAPQLREKIFHFSSESISKLKMKANIEVGETNKEISSFQALSALVWRSLIRARCLAGDQKTTCSLDANLRQRLNPQLPQGYFGNSIWVAKAAAKADEVIDHSLGWTAELLQNAVLELTDKTVRSVFEAWMKSPFVYQIDAFFEPDSTVIGGSPRFDVYGNDFGVDKPVAVHSGYANKFPGKVTAYPGSEGGQSIDLEICLPPDAMSALEVDNEFISLATMG</sequence>
<organism evidence="2 3">
    <name type="scientific">Chenopodium quinoa</name>
    <name type="common">Quinoa</name>
    <dbReference type="NCBI Taxonomy" id="63459"/>
    <lineage>
        <taxon>Eukaryota</taxon>
        <taxon>Viridiplantae</taxon>
        <taxon>Streptophyta</taxon>
        <taxon>Embryophyta</taxon>
        <taxon>Tracheophyta</taxon>
        <taxon>Spermatophyta</taxon>
        <taxon>Magnoliopsida</taxon>
        <taxon>eudicotyledons</taxon>
        <taxon>Gunneridae</taxon>
        <taxon>Pentapetalae</taxon>
        <taxon>Caryophyllales</taxon>
        <taxon>Chenopodiaceae</taxon>
        <taxon>Chenopodioideae</taxon>
        <taxon>Atripliceae</taxon>
        <taxon>Chenopodium</taxon>
    </lineage>
</organism>
<evidence type="ECO:0000256" key="1">
    <source>
        <dbReference type="ARBA" id="ARBA00022679"/>
    </source>
</evidence>
<protein>
    <recommendedName>
        <fullName evidence="4">HXXXD-type acyl-transferase family protein</fullName>
    </recommendedName>
</protein>
<dbReference type="SMR" id="A0A803M3E4"/>
<dbReference type="EnsemblPlants" id="AUR62022743-RA">
    <property type="protein sequence ID" value="AUR62022743-RA:cds"/>
    <property type="gene ID" value="AUR62022743"/>
</dbReference>
<dbReference type="RefSeq" id="XP_021767314.1">
    <property type="nucleotide sequence ID" value="XM_021911622.1"/>
</dbReference>
<dbReference type="InterPro" id="IPR051283">
    <property type="entry name" value="Sec_Metabolite_Acyltrans"/>
</dbReference>
<keyword evidence="1" id="KW-0808">Transferase</keyword>
<reference evidence="2" key="2">
    <citation type="submission" date="2021-03" db="UniProtKB">
        <authorList>
            <consortium name="EnsemblPlants"/>
        </authorList>
    </citation>
    <scope>IDENTIFICATION</scope>
</reference>